<organism evidence="9">
    <name type="scientific">hydrothermal vent metagenome</name>
    <dbReference type="NCBI Taxonomy" id="652676"/>
    <lineage>
        <taxon>unclassified sequences</taxon>
        <taxon>metagenomes</taxon>
        <taxon>ecological metagenomes</taxon>
    </lineage>
</organism>
<evidence type="ECO:0000256" key="5">
    <source>
        <dbReference type="ARBA" id="ARBA00022840"/>
    </source>
</evidence>
<accession>A0A1W1BUS6</accession>
<dbReference type="Gene3D" id="1.10.287.130">
    <property type="match status" value="1"/>
</dbReference>
<keyword evidence="3" id="KW-0547">Nucleotide-binding</keyword>
<evidence type="ECO:0000256" key="3">
    <source>
        <dbReference type="ARBA" id="ARBA00022741"/>
    </source>
</evidence>
<proteinExistence type="predicted"/>
<reference evidence="9" key="1">
    <citation type="submission" date="2016-10" db="EMBL/GenBank/DDBJ databases">
        <authorList>
            <person name="de Groot N.N."/>
        </authorList>
    </citation>
    <scope>NUCLEOTIDE SEQUENCE</scope>
</reference>
<dbReference type="InterPro" id="IPR036097">
    <property type="entry name" value="HisK_dim/P_sf"/>
</dbReference>
<dbReference type="Pfam" id="PF02518">
    <property type="entry name" value="HATPase_c"/>
    <property type="match status" value="1"/>
</dbReference>
<keyword evidence="4" id="KW-0418">Kinase</keyword>
<evidence type="ECO:0000256" key="7">
    <source>
        <dbReference type="SAM" id="Coils"/>
    </source>
</evidence>
<feature type="domain" description="Histidine kinase" evidence="8">
    <location>
        <begin position="179"/>
        <end position="388"/>
    </location>
</feature>
<evidence type="ECO:0000256" key="6">
    <source>
        <dbReference type="ARBA" id="ARBA00023012"/>
    </source>
</evidence>
<evidence type="ECO:0000256" key="1">
    <source>
        <dbReference type="ARBA" id="ARBA00022553"/>
    </source>
</evidence>
<dbReference type="SMART" id="SM00387">
    <property type="entry name" value="HATPase_c"/>
    <property type="match status" value="1"/>
</dbReference>
<keyword evidence="1" id="KW-0597">Phosphoprotein</keyword>
<evidence type="ECO:0000256" key="2">
    <source>
        <dbReference type="ARBA" id="ARBA00022679"/>
    </source>
</evidence>
<evidence type="ECO:0000313" key="9">
    <source>
        <dbReference type="EMBL" id="SFV57227.1"/>
    </source>
</evidence>
<dbReference type="InterPro" id="IPR005467">
    <property type="entry name" value="His_kinase_dom"/>
</dbReference>
<gene>
    <name evidence="9" type="ORF">MNB_SV-3-1356</name>
</gene>
<evidence type="ECO:0000259" key="8">
    <source>
        <dbReference type="PROSITE" id="PS50109"/>
    </source>
</evidence>
<dbReference type="GO" id="GO:0000155">
    <property type="term" value="F:phosphorelay sensor kinase activity"/>
    <property type="evidence" value="ECO:0007669"/>
    <property type="project" value="InterPro"/>
</dbReference>
<name>A0A1W1BUS6_9ZZZZ</name>
<keyword evidence="2" id="KW-0808">Transferase</keyword>
<feature type="coiled-coil region" evidence="7">
    <location>
        <begin position="125"/>
        <end position="152"/>
    </location>
</feature>
<dbReference type="PANTHER" id="PTHR43065:SF10">
    <property type="entry name" value="PEROXIDE STRESS-ACTIVATED HISTIDINE KINASE MAK3"/>
    <property type="match status" value="1"/>
</dbReference>
<dbReference type="AlphaFoldDB" id="A0A1W1BUS6"/>
<dbReference type="InterPro" id="IPR004358">
    <property type="entry name" value="Sig_transdc_His_kin-like_C"/>
</dbReference>
<keyword evidence="5" id="KW-0067">ATP-binding</keyword>
<dbReference type="InterPro" id="IPR003594">
    <property type="entry name" value="HATPase_dom"/>
</dbReference>
<dbReference type="SUPFAM" id="SSF55874">
    <property type="entry name" value="ATPase domain of HSP90 chaperone/DNA topoisomerase II/histidine kinase"/>
    <property type="match status" value="1"/>
</dbReference>
<dbReference type="SUPFAM" id="SSF47384">
    <property type="entry name" value="Homodimeric domain of signal transducing histidine kinase"/>
    <property type="match status" value="1"/>
</dbReference>
<protein>
    <submittedName>
        <fullName evidence="9">PUTATIVE TWO-COMPONENT SENSOR</fullName>
    </submittedName>
</protein>
<dbReference type="Gene3D" id="3.30.565.10">
    <property type="entry name" value="Histidine kinase-like ATPase, C-terminal domain"/>
    <property type="match status" value="1"/>
</dbReference>
<evidence type="ECO:0000256" key="4">
    <source>
        <dbReference type="ARBA" id="ARBA00022777"/>
    </source>
</evidence>
<dbReference type="InterPro" id="IPR036890">
    <property type="entry name" value="HATPase_C_sf"/>
</dbReference>
<keyword evidence="6" id="KW-0902">Two-component regulatory system</keyword>
<dbReference type="PRINTS" id="PR00344">
    <property type="entry name" value="BCTRLSENSOR"/>
</dbReference>
<dbReference type="PROSITE" id="PS50109">
    <property type="entry name" value="HIS_KIN"/>
    <property type="match status" value="1"/>
</dbReference>
<dbReference type="CDD" id="cd00075">
    <property type="entry name" value="HATPase"/>
    <property type="match status" value="1"/>
</dbReference>
<dbReference type="EMBL" id="FPHI01000015">
    <property type="protein sequence ID" value="SFV57227.1"/>
    <property type="molecule type" value="Genomic_DNA"/>
</dbReference>
<sequence length="388" mass="44686">MHNKEIIDAICANHSYEYLVVNRCYEVIDTSENISRYCDAFLETQNVCNLFCAVPEFIGMEEALTLLFEGKEKTLSLPLIFKSPDQYINLYVYLGARSETLIVLFENITEKTYAQQQARQSYNENLLLLDEIADKNRRLEAYSQEMKTLVDEEVRKNVEKQHMLELQNRHAQMGEMIAIITHQWKQPLNVIQTICANLKLKYEIEKLSFEFVMEKVDEILNQSKFMDTTVADFQNFFSPSKSKSKFYLGETIQSLIGLVKEDYIVSNITLEVEVNDEVWIEGYANEYSQVILSILQNAKEAFLENPSEDMRIYITISQYESHSYVCISDNAGGIPLAILPKIFEQYETSKEQGSGLGLHIAKSIIEKNMNGQIWATNTQEGASFHIVV</sequence>
<dbReference type="GO" id="GO:0005524">
    <property type="term" value="F:ATP binding"/>
    <property type="evidence" value="ECO:0007669"/>
    <property type="project" value="UniProtKB-KW"/>
</dbReference>
<dbReference type="PANTHER" id="PTHR43065">
    <property type="entry name" value="SENSOR HISTIDINE KINASE"/>
    <property type="match status" value="1"/>
</dbReference>
<keyword evidence="7" id="KW-0175">Coiled coil</keyword>